<dbReference type="WBParaSite" id="ACRNAN_scaffold6435.g11434.t1">
    <property type="protein sequence ID" value="ACRNAN_scaffold6435.g11434.t1"/>
    <property type="gene ID" value="ACRNAN_scaffold6435.g11434"/>
</dbReference>
<evidence type="ECO:0000313" key="4">
    <source>
        <dbReference type="WBParaSite" id="ACRNAN_scaffold6435.g11434.t1"/>
    </source>
</evidence>
<proteinExistence type="predicted"/>
<accession>A0A914EAE7</accession>
<feature type="chain" id="PRO_5038034619" evidence="1">
    <location>
        <begin position="19"/>
        <end position="204"/>
    </location>
</feature>
<dbReference type="SUPFAM" id="SSF63712">
    <property type="entry name" value="Nicotinic receptor ligand binding domain-like"/>
    <property type="match status" value="2"/>
</dbReference>
<keyword evidence="3" id="KW-1185">Reference proteome</keyword>
<feature type="signal peptide" evidence="1">
    <location>
        <begin position="1"/>
        <end position="18"/>
    </location>
</feature>
<feature type="domain" description="Neurotransmitter-gated ion-channel ligand-binding" evidence="2">
    <location>
        <begin position="153"/>
        <end position="203"/>
    </location>
</feature>
<organism evidence="3 4">
    <name type="scientific">Acrobeloides nanus</name>
    <dbReference type="NCBI Taxonomy" id="290746"/>
    <lineage>
        <taxon>Eukaryota</taxon>
        <taxon>Metazoa</taxon>
        <taxon>Ecdysozoa</taxon>
        <taxon>Nematoda</taxon>
        <taxon>Chromadorea</taxon>
        <taxon>Rhabditida</taxon>
        <taxon>Tylenchina</taxon>
        <taxon>Cephalobomorpha</taxon>
        <taxon>Cephaloboidea</taxon>
        <taxon>Cephalobidae</taxon>
        <taxon>Acrobeloides</taxon>
    </lineage>
</organism>
<dbReference type="GO" id="GO:0005230">
    <property type="term" value="F:extracellular ligand-gated monoatomic ion channel activity"/>
    <property type="evidence" value="ECO:0007669"/>
    <property type="project" value="InterPro"/>
</dbReference>
<name>A0A914EAE7_9BILA</name>
<evidence type="ECO:0000259" key="2">
    <source>
        <dbReference type="Pfam" id="PF02931"/>
    </source>
</evidence>
<feature type="domain" description="Neurotransmitter-gated ion-channel ligand-binding" evidence="2">
    <location>
        <begin position="25"/>
        <end position="143"/>
    </location>
</feature>
<evidence type="ECO:0000256" key="1">
    <source>
        <dbReference type="SAM" id="SignalP"/>
    </source>
</evidence>
<dbReference type="Proteomes" id="UP000887540">
    <property type="component" value="Unplaced"/>
</dbReference>
<dbReference type="AlphaFoldDB" id="A0A914EAE7"/>
<dbReference type="InterPro" id="IPR036734">
    <property type="entry name" value="Neur_chan_lig-bd_sf"/>
</dbReference>
<dbReference type="PANTHER" id="PTHR18945">
    <property type="entry name" value="NEUROTRANSMITTER GATED ION CHANNEL"/>
    <property type="match status" value="1"/>
</dbReference>
<reference evidence="4" key="1">
    <citation type="submission" date="2022-11" db="UniProtKB">
        <authorList>
            <consortium name="WormBaseParasite"/>
        </authorList>
    </citation>
    <scope>IDENTIFICATION</scope>
</reference>
<dbReference type="InterPro" id="IPR006202">
    <property type="entry name" value="Neur_chan_lig-bd"/>
</dbReference>
<dbReference type="Pfam" id="PF02931">
    <property type="entry name" value="Neur_chan_LBD"/>
    <property type="match status" value="2"/>
</dbReference>
<keyword evidence="1" id="KW-0732">Signal</keyword>
<protein>
    <submittedName>
        <fullName evidence="4">Neurotransmitter-gated ion-channel ligand-binding domain-containing protein</fullName>
    </submittedName>
</protein>
<dbReference type="Gene3D" id="2.70.170.10">
    <property type="entry name" value="Neurotransmitter-gated ion-channel ligand-binding domain"/>
    <property type="match status" value="2"/>
</dbReference>
<sequence>MKWTILLITLIELHLVRSQISLTLNQLLKDVFTNYDKRTRPFENEQPLIFSARLTEAMLVKLDTESQTVSFNLAQYLKWQDPRLVWDPAKYDNISQFYIPTSLLWMPKIYFYNSIQTSSSLSDPDALILSNGNITVYLATFVTCASDVYMDRDSEAQTASFNIAQYLKWQDPRLVWDPAKYNNISQFYIPTSSIWTPNIFFYNR</sequence>
<dbReference type="GO" id="GO:0016020">
    <property type="term" value="C:membrane"/>
    <property type="evidence" value="ECO:0007669"/>
    <property type="project" value="InterPro"/>
</dbReference>
<evidence type="ECO:0000313" key="3">
    <source>
        <dbReference type="Proteomes" id="UP000887540"/>
    </source>
</evidence>
<dbReference type="GO" id="GO:0004888">
    <property type="term" value="F:transmembrane signaling receptor activity"/>
    <property type="evidence" value="ECO:0007669"/>
    <property type="project" value="InterPro"/>
</dbReference>
<dbReference type="InterPro" id="IPR006201">
    <property type="entry name" value="Neur_channel"/>
</dbReference>